<proteinExistence type="predicted"/>
<keyword evidence="2" id="KW-1185">Reference proteome</keyword>
<evidence type="ECO:0000313" key="2">
    <source>
        <dbReference type="Proteomes" id="UP000295726"/>
    </source>
</evidence>
<gene>
    <name evidence="1" type="ORF">EDD59_11522</name>
</gene>
<protein>
    <submittedName>
        <fullName evidence="1">Uncharacterized protein</fullName>
    </submittedName>
</protein>
<sequence>MLQLANDSPNGFLRFEAVKNIEIGPDKTFLVPDDGKWMEGSVRNIIINSEKGQTLENIEYISNTDFLNFLNN</sequence>
<dbReference type="Proteomes" id="UP000295726">
    <property type="component" value="Unassembled WGS sequence"/>
</dbReference>
<dbReference type="RefSeq" id="WP_132381865.1">
    <property type="nucleotide sequence ID" value="NZ_DAIPCY010000017.1"/>
</dbReference>
<evidence type="ECO:0000313" key="1">
    <source>
        <dbReference type="EMBL" id="TCS77705.1"/>
    </source>
</evidence>
<dbReference type="OrthoDB" id="2680312at2"/>
<comment type="caution">
    <text evidence="1">The sequence shown here is derived from an EMBL/GenBank/DDBJ whole genome shotgun (WGS) entry which is preliminary data.</text>
</comment>
<accession>A0A4R3K4T2</accession>
<organism evidence="1 2">
    <name type="scientific">Muricomes intestini</name>
    <dbReference type="NCBI Taxonomy" id="1796634"/>
    <lineage>
        <taxon>Bacteria</taxon>
        <taxon>Bacillati</taxon>
        <taxon>Bacillota</taxon>
        <taxon>Clostridia</taxon>
        <taxon>Lachnospirales</taxon>
        <taxon>Lachnospiraceae</taxon>
        <taxon>Muricomes</taxon>
    </lineage>
</organism>
<name>A0A4R3K4T2_9FIRM</name>
<dbReference type="AlphaFoldDB" id="A0A4R3K4T2"/>
<reference evidence="1 2" key="1">
    <citation type="submission" date="2019-03" db="EMBL/GenBank/DDBJ databases">
        <title>Genomic Encyclopedia of Type Strains, Phase IV (KMG-IV): sequencing the most valuable type-strain genomes for metagenomic binning, comparative biology and taxonomic classification.</title>
        <authorList>
            <person name="Goeker M."/>
        </authorList>
    </citation>
    <scope>NUCLEOTIDE SEQUENCE [LARGE SCALE GENOMIC DNA]</scope>
    <source>
        <strain evidence="1 2">DSM 29489</strain>
    </source>
</reference>
<dbReference type="EMBL" id="SLZZ01000015">
    <property type="protein sequence ID" value="TCS77705.1"/>
    <property type="molecule type" value="Genomic_DNA"/>
</dbReference>